<proteinExistence type="predicted"/>
<keyword evidence="2" id="KW-0813">Transport</keyword>
<feature type="domain" description="Nucleoporin nup120-like HEAT repeat" evidence="7">
    <location>
        <begin position="869"/>
        <end position="1041"/>
    </location>
</feature>
<dbReference type="InterPro" id="IPR048884">
    <property type="entry name" value="Nup120_helical"/>
</dbReference>
<dbReference type="Pfam" id="PF11715">
    <property type="entry name" value="Beta-prop_Nup120_160"/>
    <property type="match status" value="1"/>
</dbReference>
<evidence type="ECO:0000313" key="9">
    <source>
        <dbReference type="Proteomes" id="UP001219355"/>
    </source>
</evidence>
<dbReference type="InterPro" id="IPR056548">
    <property type="entry name" value="HEAT_Nup120"/>
</dbReference>
<evidence type="ECO:0000259" key="7">
    <source>
        <dbReference type="Pfam" id="PF23300"/>
    </source>
</evidence>
<name>A0AAF0IMD2_9EURO</name>
<dbReference type="GO" id="GO:0005643">
    <property type="term" value="C:nuclear pore"/>
    <property type="evidence" value="ECO:0007669"/>
    <property type="project" value="UniProtKB-ARBA"/>
</dbReference>
<dbReference type="PANTHER" id="PTHR21286">
    <property type="entry name" value="NUCLEAR PORE COMPLEX PROTEIN NUP160"/>
    <property type="match status" value="1"/>
</dbReference>
<feature type="domain" description="Nucleoporin Nup120 helical" evidence="6">
    <location>
        <begin position="639"/>
        <end position="768"/>
    </location>
</feature>
<organism evidence="8 9">
    <name type="scientific">Emydomyces testavorans</name>
    <dbReference type="NCBI Taxonomy" id="2070801"/>
    <lineage>
        <taxon>Eukaryota</taxon>
        <taxon>Fungi</taxon>
        <taxon>Dikarya</taxon>
        <taxon>Ascomycota</taxon>
        <taxon>Pezizomycotina</taxon>
        <taxon>Eurotiomycetes</taxon>
        <taxon>Eurotiomycetidae</taxon>
        <taxon>Onygenales</taxon>
        <taxon>Nannizziopsiaceae</taxon>
        <taxon>Emydomyces</taxon>
    </lineage>
</organism>
<feature type="compositionally biased region" description="Polar residues" evidence="4">
    <location>
        <begin position="1202"/>
        <end position="1228"/>
    </location>
</feature>
<evidence type="ECO:0008006" key="10">
    <source>
        <dbReference type="Google" id="ProtNLM"/>
    </source>
</evidence>
<dbReference type="Proteomes" id="UP001219355">
    <property type="component" value="Chromosome 5"/>
</dbReference>
<evidence type="ECO:0000259" key="6">
    <source>
        <dbReference type="Pfam" id="PF21486"/>
    </source>
</evidence>
<reference evidence="8" key="1">
    <citation type="submission" date="2023-03" db="EMBL/GenBank/DDBJ databases">
        <title>Emydomyces testavorans Genome Sequence.</title>
        <authorList>
            <person name="Hoyer L."/>
        </authorList>
    </citation>
    <scope>NUCLEOTIDE SEQUENCE</scope>
    <source>
        <strain evidence="8">16-2883</strain>
    </source>
</reference>
<evidence type="ECO:0000313" key="8">
    <source>
        <dbReference type="EMBL" id="WEW61631.1"/>
    </source>
</evidence>
<dbReference type="GO" id="GO:0017056">
    <property type="term" value="F:structural constituent of nuclear pore"/>
    <property type="evidence" value="ECO:0007669"/>
    <property type="project" value="TreeGrafter"/>
</dbReference>
<evidence type="ECO:0000256" key="4">
    <source>
        <dbReference type="SAM" id="MobiDB-lite"/>
    </source>
</evidence>
<gene>
    <name evidence="8" type="ORF">PRK78_007122</name>
</gene>
<sequence length="1305" mass="147139">MLKIFKEAKVNVRLSTPEPRVDISVPSPQSPNGRVQLSCECSSFDATVIQDEDTFATEFLAAQGSIYFRKCNQYPRCILWRVVKGNRHLELRSVDLTKGIHESQEAVITLRFEFPDVIIPHGVALADREDHGTLDIFVITAARQLYTLELRSFFFLDGSQIDQNVANWCKFYRPTPLSFTHPHRLHAASALELLISLHSGALLRLTRKSGDDGSSWSLITLDERPWGASLRGLVKWRNSNSIQYDGKFLDPNTPTAIVTTSDQAFAFIVGLNHSLRVWNLASHRLVASKDLLNRKTPQRDILPGTLNPSEHAFIRVISAERALRGSMYYLITYSPYDDGQFKFWAVKGSLTGQLEIEDLFPDAKYKAVDPDPSGSLFWTVVDFEITSTDQGRNMMLWVLWKSNTFYQLYCIRFDLLDLPNVWSKNWTRMALELHAELPPTLLQPVMADPTDDWLEFIFTPGKYPPAVLGAALATFSQSIQRHGVQRFPEELDYLQQRIFYAIQNSVTLRKSPGETIDFSRYCKDLDAGWRQFWHIAEGLNKRRFETISLAYDHHSKLPWVLFTDACASVRECSSTEILFHNEASVVHSSLHLVERDWLHRNLVFELGDHPDESARLISLAASFRKTLTPELIRTCRTALNTELFMESSLSATERLIAFHKRCGLADLLTDSMHAIVYTNIKNSIGLGRLCTDIFFAIIASIPPGFSGKDSGLLSTKFGRAVTMGGTTESICLTKQIFYDLLLLTVFIEIELNSEEIVEFNGPELFVTLIRLLREYEVLNWLVSKTRVSLGICINNGVSDTKPATMSKVHLSRPPERRASILEDLFAIHIKPRAAVDVSQMYTLTQQIRDVVSWTTRQGEVSLENVSVFVQCDLIARGNIDLATDFLRFQPDSGWSTYVKGRLYLAKDDFDAAATNFQRASYMLSYGKPIGDLQEMSSKLIDVVSTNSFYNGLANYFLHIMGLFDQYRSSTPVAHYAILSLHAAETNTSKVEQNPDLQLDVLSHLFHAHLKTYHFEEAYITLSKHPDPAYRQSAFTSLLAAIITRCGSSTGSFEKILQISLSLGPGICFQLDEILASFSQKQTCADLRFNKANLTASSEYLSTLKAILIARNDLEGAAKVSYRKLCQLRDARNDHCNSARNHALGTTNRTSEEDGKIFESVELLNELLSLINLLVMMENNDAYILVDEAQFTCRNDDGAKSADNYSTPNSLTYGPTISRKPLTTNPDGSSFSVANSESAALMLDATKSEVRSGRVGSGWSTGELRSKQDPTSRFIVLTLDDLRHEYQLELDKTCRIQNGDWEYGEL</sequence>
<protein>
    <recommendedName>
        <fullName evidence="10">Nucleoporin Nup120/160-domain-containing protein</fullName>
    </recommendedName>
</protein>
<dbReference type="Pfam" id="PF21486">
    <property type="entry name" value="NUP120_helical"/>
    <property type="match status" value="1"/>
</dbReference>
<dbReference type="EMBL" id="CP120631">
    <property type="protein sequence ID" value="WEW61631.1"/>
    <property type="molecule type" value="Genomic_DNA"/>
</dbReference>
<dbReference type="PANTHER" id="PTHR21286:SF0">
    <property type="entry name" value="NUCLEAR PORE COMPLEX PROTEIN NUP160"/>
    <property type="match status" value="1"/>
</dbReference>
<keyword evidence="3" id="KW-0539">Nucleus</keyword>
<evidence type="ECO:0000256" key="3">
    <source>
        <dbReference type="ARBA" id="ARBA00023242"/>
    </source>
</evidence>
<keyword evidence="9" id="KW-1185">Reference proteome</keyword>
<feature type="domain" description="Nucleoporin Nup120/160 beta-propeller" evidence="5">
    <location>
        <begin position="76"/>
        <end position="576"/>
    </location>
</feature>
<dbReference type="InterPro" id="IPR059141">
    <property type="entry name" value="Beta-prop_Nup120_160"/>
</dbReference>
<comment type="subcellular location">
    <subcellularLocation>
        <location evidence="1">Nucleus</location>
    </subcellularLocation>
</comment>
<evidence type="ECO:0000256" key="2">
    <source>
        <dbReference type="ARBA" id="ARBA00022448"/>
    </source>
</evidence>
<accession>A0AAF0IMD2</accession>
<dbReference type="InterPro" id="IPR021717">
    <property type="entry name" value="Nucleoporin_Nup160"/>
</dbReference>
<evidence type="ECO:0000256" key="1">
    <source>
        <dbReference type="ARBA" id="ARBA00004123"/>
    </source>
</evidence>
<dbReference type="Pfam" id="PF23300">
    <property type="entry name" value="HEAT_Nup120"/>
    <property type="match status" value="1"/>
</dbReference>
<evidence type="ECO:0000259" key="5">
    <source>
        <dbReference type="Pfam" id="PF11715"/>
    </source>
</evidence>
<feature type="region of interest" description="Disordered" evidence="4">
    <location>
        <begin position="1201"/>
        <end position="1228"/>
    </location>
</feature>